<protein>
    <submittedName>
        <fullName evidence="1">Uncharacterized protein</fullName>
    </submittedName>
</protein>
<dbReference type="KEGG" id="vg:26627564"/>
<organism evidence="1 2">
    <name type="scientific">Yersinia phage vB_YenM_TG1</name>
    <dbReference type="NCBI Taxonomy" id="1589265"/>
    <lineage>
        <taxon>Viruses</taxon>
        <taxon>Duplodnaviria</taxon>
        <taxon>Heunggongvirae</taxon>
        <taxon>Uroviricota</taxon>
        <taxon>Caudoviricetes</taxon>
        <taxon>Pantevenvirales</taxon>
        <taxon>Straboviridae</taxon>
        <taxon>Tevenvirinae</taxon>
        <taxon>Tegunavirus</taxon>
        <taxon>Tegunavirus yenmtg1</taxon>
    </lineage>
</organism>
<evidence type="ECO:0000313" key="2">
    <source>
        <dbReference type="Proteomes" id="UP000031805"/>
    </source>
</evidence>
<evidence type="ECO:0000313" key="1">
    <source>
        <dbReference type="EMBL" id="AJD82050.1"/>
    </source>
</evidence>
<dbReference type="Proteomes" id="UP000031805">
    <property type="component" value="Segment"/>
</dbReference>
<dbReference type="RefSeq" id="YP_009200501.1">
    <property type="nucleotide sequence ID" value="NC_028820.1"/>
</dbReference>
<reference evidence="1 2" key="1">
    <citation type="submission" date="2014-11" db="EMBL/GenBank/DDBJ databases">
        <title>Complete genome sequence of vB_YenM_TG1, a broad host range bacteriophage which infects Yersinia enterocolitica.</title>
        <authorList>
            <person name="Leon-Velarde C.G."/>
            <person name="Kropinski A.M."/>
            <person name="Chen S."/>
            <person name="Griffiths M.W."/>
            <person name="Odumeru J.A."/>
        </authorList>
    </citation>
    <scope>NUCLEOTIDE SEQUENCE [LARGE SCALE GENOMIC DNA]</scope>
</reference>
<dbReference type="EMBL" id="KP202158">
    <property type="protein sequence ID" value="AJD82050.1"/>
    <property type="molecule type" value="Genomic_DNA"/>
</dbReference>
<name>A0A0B5A304_9CAUD</name>
<proteinExistence type="predicted"/>
<accession>A0A0B5A304</accession>
<keyword evidence="2" id="KW-1185">Reference proteome</keyword>
<sequence length="81" mass="9815">MKRKTIELKEFEYKTQYMLNILYKHSKYSDWVVIEDKHGDIHKAKLYKFDDKFIFLRAIDMIGDKGINPHDVEFIEDKGFV</sequence>
<dbReference type="GeneID" id="26627564"/>
<gene>
    <name evidence="1" type="ORF">YenMTG1_240</name>
</gene>